<name>S0EYL2_CHTCT</name>
<dbReference type="KEGG" id="ccz:CCALI_01679"/>
<keyword evidence="2" id="KW-0378">Hydrolase</keyword>
<dbReference type="SUPFAM" id="SSF52096">
    <property type="entry name" value="ClpP/crotonase"/>
    <property type="match status" value="1"/>
</dbReference>
<evidence type="ECO:0000259" key="1">
    <source>
        <dbReference type="PROSITE" id="PS50106"/>
    </source>
</evidence>
<dbReference type="InterPro" id="IPR041489">
    <property type="entry name" value="PDZ_6"/>
</dbReference>
<dbReference type="InterPro" id="IPR001478">
    <property type="entry name" value="PDZ"/>
</dbReference>
<dbReference type="Gene3D" id="2.30.42.10">
    <property type="match status" value="1"/>
</dbReference>
<feature type="domain" description="PDZ" evidence="1">
    <location>
        <begin position="127"/>
        <end position="179"/>
    </location>
</feature>
<accession>S0EYL2</accession>
<dbReference type="GO" id="GO:0006508">
    <property type="term" value="P:proteolysis"/>
    <property type="evidence" value="ECO:0007669"/>
    <property type="project" value="UniProtKB-KW"/>
</dbReference>
<dbReference type="Pfam" id="PF03572">
    <property type="entry name" value="Peptidase_S41"/>
    <property type="match status" value="1"/>
</dbReference>
<dbReference type="PANTHER" id="PTHR32060:SF30">
    <property type="entry name" value="CARBOXY-TERMINAL PROCESSING PROTEASE CTPA"/>
    <property type="match status" value="1"/>
</dbReference>
<dbReference type="PROSITE" id="PS50106">
    <property type="entry name" value="PDZ"/>
    <property type="match status" value="1"/>
</dbReference>
<dbReference type="InParanoid" id="S0EYL2"/>
<dbReference type="STRING" id="454171.CP488_02414"/>
<dbReference type="EC" id="3.4.21.102" evidence="2"/>
<dbReference type="eggNOG" id="COG0793">
    <property type="taxonomic scope" value="Bacteria"/>
</dbReference>
<keyword evidence="3" id="KW-1185">Reference proteome</keyword>
<dbReference type="PANTHER" id="PTHR32060">
    <property type="entry name" value="TAIL-SPECIFIC PROTEASE"/>
    <property type="match status" value="1"/>
</dbReference>
<keyword evidence="2" id="KW-0645">Protease</keyword>
<dbReference type="GO" id="GO:0030288">
    <property type="term" value="C:outer membrane-bounded periplasmic space"/>
    <property type="evidence" value="ECO:0007669"/>
    <property type="project" value="TreeGrafter"/>
</dbReference>
<evidence type="ECO:0000313" key="3">
    <source>
        <dbReference type="Proteomes" id="UP000014227"/>
    </source>
</evidence>
<dbReference type="Proteomes" id="UP000014227">
    <property type="component" value="Chromosome I"/>
</dbReference>
<dbReference type="Gene3D" id="3.30.750.44">
    <property type="match status" value="1"/>
</dbReference>
<sequence length="456" mass="49062">MKKFLRRLGAVTGLVGVTAGAFWVGRQMASHADTSLWSLQRLIATDRRHLASIELADGRFALQDVNVPPAEVFESVLEHVRHDYVRSYGTETSLGDGALSGMFASLNDPKTDFLKPSLGQAHTDALQGRFYGIGVVLNVLQTKQKDVDYRYLTVTDVMPNSPAQKAGLQDGDRITHIDGHWIIAYSILDDVNRIQDETGKSDADKQKELEVVANKFKDGYSLSKAIELLTTGIGQTHQLTIVRPGEAAPLTKTVTTALTVVPSVSYRLLGDGIGYLRIQLFNQESEKAFQQALANIGPLKQLIVDLRQNPGGVEAINTPNLDGWHAAQTLIGELTGGGKAGIIEKHPNDRSPIMIAASKKLPVQKITVLVDAGTANIAEFVAAALHDLAHAQIVGTHTEGDDVLQLYAPLPDGAAIEIATAHLLTATGTDLSRGLTPDISLTPNQVDTDAAIQRAE</sequence>
<dbReference type="AlphaFoldDB" id="S0EYL2"/>
<dbReference type="HOGENOM" id="CLU_613569_0_0_0"/>
<dbReference type="EMBL" id="HF951689">
    <property type="protein sequence ID" value="CCW35493.1"/>
    <property type="molecule type" value="Genomic_DNA"/>
</dbReference>
<dbReference type="InterPro" id="IPR029045">
    <property type="entry name" value="ClpP/crotonase-like_dom_sf"/>
</dbReference>
<dbReference type="GO" id="GO:0004252">
    <property type="term" value="F:serine-type endopeptidase activity"/>
    <property type="evidence" value="ECO:0007669"/>
    <property type="project" value="UniProtKB-EC"/>
</dbReference>
<dbReference type="InterPro" id="IPR005151">
    <property type="entry name" value="Tail-specific_protease"/>
</dbReference>
<dbReference type="SUPFAM" id="SSF50156">
    <property type="entry name" value="PDZ domain-like"/>
    <property type="match status" value="1"/>
</dbReference>
<dbReference type="PATRIC" id="fig|1303518.3.peg.1728"/>
<dbReference type="Gene3D" id="3.90.226.10">
    <property type="entry name" value="2-enoyl-CoA Hydratase, Chain A, domain 1"/>
    <property type="match status" value="1"/>
</dbReference>
<dbReference type="GO" id="GO:0007165">
    <property type="term" value="P:signal transduction"/>
    <property type="evidence" value="ECO:0007669"/>
    <property type="project" value="TreeGrafter"/>
</dbReference>
<dbReference type="SMART" id="SM00228">
    <property type="entry name" value="PDZ"/>
    <property type="match status" value="1"/>
</dbReference>
<dbReference type="OrthoDB" id="9812068at2"/>
<organism evidence="2 3">
    <name type="scientific">Chthonomonas calidirosea (strain DSM 23976 / ICMP 18418 / T49)</name>
    <dbReference type="NCBI Taxonomy" id="1303518"/>
    <lineage>
        <taxon>Bacteria</taxon>
        <taxon>Bacillati</taxon>
        <taxon>Armatimonadota</taxon>
        <taxon>Chthonomonadia</taxon>
        <taxon>Chthonomonadales</taxon>
        <taxon>Chthonomonadaceae</taxon>
        <taxon>Chthonomonas</taxon>
    </lineage>
</organism>
<dbReference type="Pfam" id="PF17820">
    <property type="entry name" value="PDZ_6"/>
    <property type="match status" value="1"/>
</dbReference>
<reference evidence="3" key="1">
    <citation type="submission" date="2013-03" db="EMBL/GenBank/DDBJ databases">
        <title>Genome sequence of Chthonomonas calidirosea, the first sequenced genome from the Armatimonadetes phylum (formally candidate division OP10).</title>
        <authorList>
            <person name="Lee K.C.Y."/>
            <person name="Morgan X.C."/>
            <person name="Dunfield P.F."/>
            <person name="Tamas I."/>
            <person name="Houghton K.M."/>
            <person name="Vyssotski M."/>
            <person name="Ryan J.L.J."/>
            <person name="Lagutin K."/>
            <person name="McDonald I.R."/>
            <person name="Stott M.B."/>
        </authorList>
    </citation>
    <scope>NUCLEOTIDE SEQUENCE [LARGE SCALE GENOMIC DNA]</scope>
    <source>
        <strain evidence="3">DSM 23976 / ICMP 18418 / T49</strain>
    </source>
</reference>
<dbReference type="RefSeq" id="WP_016483025.1">
    <property type="nucleotide sequence ID" value="NC_021487.1"/>
</dbReference>
<dbReference type="InterPro" id="IPR036034">
    <property type="entry name" value="PDZ_sf"/>
</dbReference>
<proteinExistence type="predicted"/>
<dbReference type="SMART" id="SM00245">
    <property type="entry name" value="TSPc"/>
    <property type="match status" value="1"/>
</dbReference>
<gene>
    <name evidence="2" type="ORF">CCALI_01679</name>
</gene>
<protein>
    <submittedName>
        <fullName evidence="2">Periplasmic protease</fullName>
        <ecNumber evidence="2">3.4.21.102</ecNumber>
    </submittedName>
</protein>
<evidence type="ECO:0000313" key="2">
    <source>
        <dbReference type="EMBL" id="CCW35493.1"/>
    </source>
</evidence>